<keyword evidence="1" id="KW-0472">Membrane</keyword>
<accession>A0A5J6MZY8</accession>
<protein>
    <recommendedName>
        <fullName evidence="4">Tripartite tricarboxylate transporter TctB family protein</fullName>
    </recommendedName>
</protein>
<dbReference type="EMBL" id="CP042582">
    <property type="protein sequence ID" value="QEX22235.1"/>
    <property type="molecule type" value="Genomic_DNA"/>
</dbReference>
<sequence>MRAALRDSEILFPAGTALAILAALLLDHLIYGHGLRVLGFPAGLGLVTAGLCLFRLWQRHRERRQADAAPALQPMEPTLALPLVPVLKAMLGLAASVPLVWLFGFVIGLPLYVAVYVKWRGSGWVTALICAGLALAAAVGFIELLDMPQPHGPLVWP</sequence>
<feature type="transmembrane region" description="Helical" evidence="1">
    <location>
        <begin position="37"/>
        <end position="57"/>
    </location>
</feature>
<evidence type="ECO:0000313" key="2">
    <source>
        <dbReference type="EMBL" id="QEX22235.1"/>
    </source>
</evidence>
<feature type="transmembrane region" description="Helical" evidence="1">
    <location>
        <begin position="12"/>
        <end position="31"/>
    </location>
</feature>
<feature type="transmembrane region" description="Helical" evidence="1">
    <location>
        <begin position="91"/>
        <end position="117"/>
    </location>
</feature>
<keyword evidence="1" id="KW-1133">Transmembrane helix</keyword>
<dbReference type="OrthoDB" id="9847603at2"/>
<evidence type="ECO:0000313" key="3">
    <source>
        <dbReference type="Proteomes" id="UP000325797"/>
    </source>
</evidence>
<reference evidence="2 3" key="1">
    <citation type="submission" date="2019-08" db="EMBL/GenBank/DDBJ databases">
        <title>Hyperibacter terrae gen. nov., sp. nov. and Hyperibacter viscosus sp. nov., two new members in the family Rhodospirillaceae isolated from the rhizosphere of Hypericum perforatum.</title>
        <authorList>
            <person name="Noviana Z."/>
        </authorList>
    </citation>
    <scope>NUCLEOTIDE SEQUENCE [LARGE SCALE GENOMIC DNA]</scope>
    <source>
        <strain evidence="2 3">R5959</strain>
    </source>
</reference>
<organism evidence="2 3">
    <name type="scientific">Hypericibacter adhaerens</name>
    <dbReference type="NCBI Taxonomy" id="2602016"/>
    <lineage>
        <taxon>Bacteria</taxon>
        <taxon>Pseudomonadati</taxon>
        <taxon>Pseudomonadota</taxon>
        <taxon>Alphaproteobacteria</taxon>
        <taxon>Rhodospirillales</taxon>
        <taxon>Dongiaceae</taxon>
        <taxon>Hypericibacter</taxon>
    </lineage>
</organism>
<name>A0A5J6MZY8_9PROT</name>
<keyword evidence="3" id="KW-1185">Reference proteome</keyword>
<dbReference type="AlphaFoldDB" id="A0A5J6MZY8"/>
<evidence type="ECO:0008006" key="4">
    <source>
        <dbReference type="Google" id="ProtNLM"/>
    </source>
</evidence>
<dbReference type="RefSeq" id="WP_151117409.1">
    <property type="nucleotide sequence ID" value="NZ_CP042582.1"/>
</dbReference>
<keyword evidence="1" id="KW-0812">Transmembrane</keyword>
<feature type="transmembrane region" description="Helical" evidence="1">
    <location>
        <begin position="123"/>
        <end position="145"/>
    </location>
</feature>
<dbReference type="KEGG" id="hadh:FRZ61_21650"/>
<evidence type="ECO:0000256" key="1">
    <source>
        <dbReference type="SAM" id="Phobius"/>
    </source>
</evidence>
<proteinExistence type="predicted"/>
<gene>
    <name evidence="2" type="ORF">FRZ61_21650</name>
</gene>
<dbReference type="Proteomes" id="UP000325797">
    <property type="component" value="Chromosome"/>
</dbReference>